<dbReference type="CDD" id="cd01647">
    <property type="entry name" value="RT_LTR"/>
    <property type="match status" value="1"/>
</dbReference>
<keyword evidence="4" id="KW-0540">Nuclease</keyword>
<evidence type="ECO:0000256" key="1">
    <source>
        <dbReference type="ARBA" id="ARBA00022670"/>
    </source>
</evidence>
<protein>
    <recommendedName>
        <fullName evidence="10">Reverse transcriptase domain-containing protein</fullName>
    </recommendedName>
</protein>
<dbReference type="InterPro" id="IPR043502">
    <property type="entry name" value="DNA/RNA_pol_sf"/>
</dbReference>
<evidence type="ECO:0000256" key="4">
    <source>
        <dbReference type="ARBA" id="ARBA00022722"/>
    </source>
</evidence>
<keyword evidence="3" id="KW-0548">Nucleotidyltransferase</keyword>
<evidence type="ECO:0000256" key="2">
    <source>
        <dbReference type="ARBA" id="ARBA00022679"/>
    </source>
</evidence>
<evidence type="ECO:0000256" key="6">
    <source>
        <dbReference type="ARBA" id="ARBA00022801"/>
    </source>
</evidence>
<dbReference type="FunFam" id="3.10.10.10:FF:000007">
    <property type="entry name" value="Retrovirus-related Pol polyprotein from transposon 17.6-like Protein"/>
    <property type="match status" value="1"/>
</dbReference>
<dbReference type="Gene3D" id="3.10.10.10">
    <property type="entry name" value="HIV Type 1 Reverse Transcriptase, subunit A, domain 1"/>
    <property type="match status" value="1"/>
</dbReference>
<dbReference type="GO" id="GO:0008233">
    <property type="term" value="F:peptidase activity"/>
    <property type="evidence" value="ECO:0007669"/>
    <property type="project" value="UniProtKB-KW"/>
</dbReference>
<comment type="caution">
    <text evidence="11">The sequence shown here is derived from an EMBL/GenBank/DDBJ whole genome shotgun (WGS) entry which is preliminary data.</text>
</comment>
<dbReference type="PROSITE" id="PS50878">
    <property type="entry name" value="RT_POL"/>
    <property type="match status" value="1"/>
</dbReference>
<keyword evidence="2" id="KW-0808">Transferase</keyword>
<keyword evidence="6" id="KW-0378">Hydrolase</keyword>
<dbReference type="InterPro" id="IPR043128">
    <property type="entry name" value="Rev_trsase/Diguanyl_cyclase"/>
</dbReference>
<dbReference type="GO" id="GO:0003964">
    <property type="term" value="F:RNA-directed DNA polymerase activity"/>
    <property type="evidence" value="ECO:0007669"/>
    <property type="project" value="UniProtKB-KW"/>
</dbReference>
<keyword evidence="7" id="KW-0695">RNA-directed DNA polymerase</keyword>
<dbReference type="InterPro" id="IPR000477">
    <property type="entry name" value="RT_dom"/>
</dbReference>
<dbReference type="PANTHER" id="PTHR37984:SF5">
    <property type="entry name" value="PROTEIN NYNRIN-LIKE"/>
    <property type="match status" value="1"/>
</dbReference>
<sequence>AQTFEGDVDTSTNNSGESPKPKKTSFTDSKTDSFQSSVLNLTNKLKSTARTVNKTDYPDELFSKLDLTSPDLFVEQEKQLRHVLHQYSDIFSSQTGRTNVFKHHIDVGNSKPIKRGPYRLLNPEKKTSYVKQTAEMFDGGICEPSFGPWGSPVTPVPKKDGTLRFCVDFRKLNEITVKDTYPIPRIDDTLDVLNGAKYFSTIDLSSGFLQVELDKESKEKTAFVTHEGIFQFNVMPFGLTNAPATFHRFMDLVLRGLKWNCCLVYLDDVIIYSATFEQHLEDIHSVLERIKINDLTLKPSKCFFARQELKYLGHIVSAQGIRPDPEKLEAVRSFPSPGTAKDVRAFLELTGYYRRFIKNYAEVAESLFTSIREKHNSIFAFTPECQQAFELLKQRLISAPIVAYPNFDYPFLLQLDACDHGLSAVLAQNIDGIEHVIAYASRTLQPCERNIKDPTSLLARWAIKFDAYDMIIKHRSGKYNANADSLSRYPLKSEKHCNVLDDIKLAQRQDKEYSALISFIHDIRADDGILCRKLENLAKIHKVVDGKLYRVKKFDEDPPLKNNLTPHLLVIPKSKRLEILKLAHDHPVLFSMINYSRSGIYIYLNGITSIVKAYSDLEAATGVSMINTNHRTLVTSVENLGTSDTNTPL</sequence>
<evidence type="ECO:0000313" key="12">
    <source>
        <dbReference type="EMBL" id="CAF3967070.1"/>
    </source>
</evidence>
<dbReference type="InterPro" id="IPR041577">
    <property type="entry name" value="RT_RNaseH_2"/>
</dbReference>
<dbReference type="Pfam" id="PF17919">
    <property type="entry name" value="RT_RNaseH_2"/>
    <property type="match status" value="1"/>
</dbReference>
<evidence type="ECO:0000313" key="11">
    <source>
        <dbReference type="EMBL" id="CAF1202694.1"/>
    </source>
</evidence>
<feature type="region of interest" description="Disordered" evidence="9">
    <location>
        <begin position="1"/>
        <end position="31"/>
    </location>
</feature>
<evidence type="ECO:0000256" key="3">
    <source>
        <dbReference type="ARBA" id="ARBA00022695"/>
    </source>
</evidence>
<keyword evidence="8" id="KW-0511">Multifunctional enzyme</keyword>
<evidence type="ECO:0000256" key="9">
    <source>
        <dbReference type="SAM" id="MobiDB-lite"/>
    </source>
</evidence>
<accession>A0A814WDQ6</accession>
<dbReference type="GO" id="GO:0004519">
    <property type="term" value="F:endonuclease activity"/>
    <property type="evidence" value="ECO:0007669"/>
    <property type="project" value="UniProtKB-KW"/>
</dbReference>
<gene>
    <name evidence="11" type="ORF">GPM918_LOCUS23804</name>
    <name evidence="12" type="ORF">SRO942_LOCUS23801</name>
</gene>
<reference evidence="11" key="1">
    <citation type="submission" date="2021-02" db="EMBL/GenBank/DDBJ databases">
        <authorList>
            <person name="Nowell W R."/>
        </authorList>
    </citation>
    <scope>NUCLEOTIDE SEQUENCE</scope>
</reference>
<dbReference type="Proteomes" id="UP000663829">
    <property type="component" value="Unassembled WGS sequence"/>
</dbReference>
<proteinExistence type="predicted"/>
<feature type="non-terminal residue" evidence="11">
    <location>
        <position position="1"/>
    </location>
</feature>
<evidence type="ECO:0000256" key="7">
    <source>
        <dbReference type="ARBA" id="ARBA00022918"/>
    </source>
</evidence>
<dbReference type="SUPFAM" id="SSF56672">
    <property type="entry name" value="DNA/RNA polymerases"/>
    <property type="match status" value="1"/>
</dbReference>
<dbReference type="OrthoDB" id="125159at2759"/>
<keyword evidence="1" id="KW-0645">Protease</keyword>
<keyword evidence="5" id="KW-0255">Endonuclease</keyword>
<dbReference type="AlphaFoldDB" id="A0A814WDQ6"/>
<dbReference type="EMBL" id="CAJOBC010008640">
    <property type="protein sequence ID" value="CAF3967070.1"/>
    <property type="molecule type" value="Genomic_DNA"/>
</dbReference>
<dbReference type="PANTHER" id="PTHR37984">
    <property type="entry name" value="PROTEIN CBG26694"/>
    <property type="match status" value="1"/>
</dbReference>
<feature type="domain" description="Reverse transcriptase" evidence="10">
    <location>
        <begin position="137"/>
        <end position="316"/>
    </location>
</feature>
<dbReference type="Pfam" id="PF00078">
    <property type="entry name" value="RVT_1"/>
    <property type="match status" value="1"/>
</dbReference>
<dbReference type="EMBL" id="CAJNOQ010008640">
    <property type="protein sequence ID" value="CAF1202694.1"/>
    <property type="molecule type" value="Genomic_DNA"/>
</dbReference>
<dbReference type="InterPro" id="IPR050951">
    <property type="entry name" value="Retrovirus_Pol_polyprotein"/>
</dbReference>
<feature type="compositionally biased region" description="Polar residues" evidence="9">
    <location>
        <begin position="1"/>
        <end position="17"/>
    </location>
</feature>
<keyword evidence="13" id="KW-1185">Reference proteome</keyword>
<dbReference type="Proteomes" id="UP000681722">
    <property type="component" value="Unassembled WGS sequence"/>
</dbReference>
<dbReference type="Gene3D" id="3.30.70.270">
    <property type="match status" value="2"/>
</dbReference>
<evidence type="ECO:0000256" key="8">
    <source>
        <dbReference type="ARBA" id="ARBA00023268"/>
    </source>
</evidence>
<evidence type="ECO:0000313" key="13">
    <source>
        <dbReference type="Proteomes" id="UP000663829"/>
    </source>
</evidence>
<dbReference type="GO" id="GO:0006508">
    <property type="term" value="P:proteolysis"/>
    <property type="evidence" value="ECO:0007669"/>
    <property type="project" value="UniProtKB-KW"/>
</dbReference>
<dbReference type="Gene3D" id="3.10.20.370">
    <property type="match status" value="1"/>
</dbReference>
<evidence type="ECO:0000259" key="10">
    <source>
        <dbReference type="PROSITE" id="PS50878"/>
    </source>
</evidence>
<organism evidence="11 13">
    <name type="scientific">Didymodactylos carnosus</name>
    <dbReference type="NCBI Taxonomy" id="1234261"/>
    <lineage>
        <taxon>Eukaryota</taxon>
        <taxon>Metazoa</taxon>
        <taxon>Spiralia</taxon>
        <taxon>Gnathifera</taxon>
        <taxon>Rotifera</taxon>
        <taxon>Eurotatoria</taxon>
        <taxon>Bdelloidea</taxon>
        <taxon>Philodinida</taxon>
        <taxon>Philodinidae</taxon>
        <taxon>Didymodactylos</taxon>
    </lineage>
</organism>
<evidence type="ECO:0000256" key="5">
    <source>
        <dbReference type="ARBA" id="ARBA00022759"/>
    </source>
</evidence>
<name>A0A814WDQ6_9BILA</name>
<dbReference type="FunFam" id="3.30.70.270:FF:000020">
    <property type="entry name" value="Transposon Tf2-6 polyprotein-like Protein"/>
    <property type="match status" value="1"/>
</dbReference>